<evidence type="ECO:0000313" key="3">
    <source>
        <dbReference type="Proteomes" id="UP001642484"/>
    </source>
</evidence>
<feature type="region of interest" description="Disordered" evidence="1">
    <location>
        <begin position="299"/>
        <end position="322"/>
    </location>
</feature>
<dbReference type="EMBL" id="CAXAMN010006557">
    <property type="protein sequence ID" value="CAK9018001.1"/>
    <property type="molecule type" value="Genomic_DNA"/>
</dbReference>
<dbReference type="Proteomes" id="UP001642484">
    <property type="component" value="Unassembled WGS sequence"/>
</dbReference>
<feature type="region of interest" description="Disordered" evidence="1">
    <location>
        <begin position="240"/>
        <end position="263"/>
    </location>
</feature>
<accession>A0ABP0JU67</accession>
<evidence type="ECO:0000313" key="2">
    <source>
        <dbReference type="EMBL" id="CAK9018001.1"/>
    </source>
</evidence>
<reference evidence="2 3" key="1">
    <citation type="submission" date="2024-02" db="EMBL/GenBank/DDBJ databases">
        <authorList>
            <person name="Chen Y."/>
            <person name="Shah S."/>
            <person name="Dougan E. K."/>
            <person name="Thang M."/>
            <person name="Chan C."/>
        </authorList>
    </citation>
    <scope>NUCLEOTIDE SEQUENCE [LARGE SCALE GENOMIC DNA]</scope>
</reference>
<evidence type="ECO:0000256" key="1">
    <source>
        <dbReference type="SAM" id="MobiDB-lite"/>
    </source>
</evidence>
<evidence type="ECO:0008006" key="4">
    <source>
        <dbReference type="Google" id="ProtNLM"/>
    </source>
</evidence>
<gene>
    <name evidence="2" type="ORF">CCMP2556_LOCUS13085</name>
</gene>
<dbReference type="SUPFAM" id="SSF53474">
    <property type="entry name" value="alpha/beta-Hydrolases"/>
    <property type="match status" value="1"/>
</dbReference>
<comment type="caution">
    <text evidence="2">The sequence shown here is derived from an EMBL/GenBank/DDBJ whole genome shotgun (WGS) entry which is preliminary data.</text>
</comment>
<name>A0ABP0JU67_9DINO</name>
<organism evidence="2 3">
    <name type="scientific">Durusdinium trenchii</name>
    <dbReference type="NCBI Taxonomy" id="1381693"/>
    <lineage>
        <taxon>Eukaryota</taxon>
        <taxon>Sar</taxon>
        <taxon>Alveolata</taxon>
        <taxon>Dinophyceae</taxon>
        <taxon>Suessiales</taxon>
        <taxon>Symbiodiniaceae</taxon>
        <taxon>Durusdinium</taxon>
    </lineage>
</organism>
<sequence>MEPDFAELQAILAGLPMHAIPRDRSCGADSLLCRGPRKLDVDMETCRRRVKANLNQAAREYYSHEQLQRLTVEFASLDLVCFVDHQEKRLFAAVRGTNVSLNPLTAPDDMTSNMHIMLGYDPPRAHGTVKEYLAVRRRFENYVPFACGHSLGGAVVLHLARAVEDSPKTAFARVDVFNTATSPLSFPPVVPEKTPLHVHLVKGDWASLPLQGSNSGLGCQVHVRPAKASVKDVHSLRHFLPKKADEEESSPTTSAASMSPTMRPFEEVPAPLARQRPVAAAWWALLSSCVGAYRKSPAQRPSAASVSSAPCGGSDYPGEVNL</sequence>
<protein>
    <recommendedName>
        <fullName evidence="4">Fungal lipase-like domain-containing protein</fullName>
    </recommendedName>
</protein>
<keyword evidence="3" id="KW-1185">Reference proteome</keyword>
<feature type="compositionally biased region" description="Low complexity" evidence="1">
    <location>
        <begin position="250"/>
        <end position="262"/>
    </location>
</feature>
<dbReference type="InterPro" id="IPR029058">
    <property type="entry name" value="AB_hydrolase_fold"/>
</dbReference>
<proteinExistence type="predicted"/>